<accession>A0A517LRF3</accession>
<dbReference type="Proteomes" id="UP000316270">
    <property type="component" value="Chromosome 20"/>
</dbReference>
<dbReference type="AlphaFoldDB" id="A0A517LRF3"/>
<proteinExistence type="predicted"/>
<gene>
    <name evidence="1" type="ORF">FKW77_001802</name>
</gene>
<dbReference type="EMBL" id="CP042204">
    <property type="protein sequence ID" value="QDS78224.1"/>
    <property type="molecule type" value="Genomic_DNA"/>
</dbReference>
<evidence type="ECO:0000313" key="2">
    <source>
        <dbReference type="Proteomes" id="UP000316270"/>
    </source>
</evidence>
<protein>
    <submittedName>
        <fullName evidence="1">Uncharacterized protein</fullName>
    </submittedName>
</protein>
<sequence>MASTQLVRESSTTPEEIGQHAEALAKEAVDASKVTMTMVKEMKNQGIQSQAASPATYAATAVRGTSGPITSNTQISKPLLHRSSVRLSEGI</sequence>
<evidence type="ECO:0000313" key="1">
    <source>
        <dbReference type="EMBL" id="QDS78224.1"/>
    </source>
</evidence>
<keyword evidence="2" id="KW-1185">Reference proteome</keyword>
<organism evidence="1 2">
    <name type="scientific">Venturia effusa</name>
    <dbReference type="NCBI Taxonomy" id="50376"/>
    <lineage>
        <taxon>Eukaryota</taxon>
        <taxon>Fungi</taxon>
        <taxon>Dikarya</taxon>
        <taxon>Ascomycota</taxon>
        <taxon>Pezizomycotina</taxon>
        <taxon>Dothideomycetes</taxon>
        <taxon>Pleosporomycetidae</taxon>
        <taxon>Venturiales</taxon>
        <taxon>Venturiaceae</taxon>
        <taxon>Venturia</taxon>
    </lineage>
</organism>
<reference evidence="1 2" key="1">
    <citation type="submission" date="2019-07" db="EMBL/GenBank/DDBJ databases">
        <title>Finished genome of Venturia effusa.</title>
        <authorList>
            <person name="Young C.A."/>
            <person name="Cox M.P."/>
            <person name="Ganley A.R.D."/>
            <person name="David W.J."/>
        </authorList>
    </citation>
    <scope>NUCLEOTIDE SEQUENCE [LARGE SCALE GENOMIC DNA]</scope>
    <source>
        <strain evidence="2">albino</strain>
    </source>
</reference>
<name>A0A517LRF3_9PEZI</name>